<reference evidence="4 5" key="2">
    <citation type="submission" date="2018-06" db="EMBL/GenBank/DDBJ databases">
        <title>Metagenomic assembly of (sub)arctic Cyanobacteria and their associated microbiome from non-axenic cultures.</title>
        <authorList>
            <person name="Baurain D."/>
        </authorList>
    </citation>
    <scope>NUCLEOTIDE SEQUENCE [LARGE SCALE GENOMIC DNA]</scope>
    <source>
        <strain evidence="4">ULC129bin1</strain>
    </source>
</reference>
<dbReference type="InterPro" id="IPR003719">
    <property type="entry name" value="Phenazine_PhzF-like"/>
</dbReference>
<dbReference type="Proteomes" id="UP000249354">
    <property type="component" value="Unassembled WGS sequence"/>
</dbReference>
<evidence type="ECO:0000256" key="1">
    <source>
        <dbReference type="ARBA" id="ARBA00008270"/>
    </source>
</evidence>
<sequence length="273" mass="29760">MGLTIIQVDAFTDQPFAGNPAAVCVTDKPLADDLMRAIALEMNLSETAFLYPIEDGYSLRWFTPAVEVDLCGHATLASAHVLWSEGHLPENEVAKFQTKSGWLSARKQADWIEMDFPAQPVQTASHVLPQLVKSLCCGGNIRAVSKNDINYLVEIQSESALTRLQPDFAEMKKLPVQGVIATAPADSEDYDFVSRYFCPAVGINEDPVTGSAHASLAPYWQEKLGQSEMIAKQISARGGVVRVRYNNSDDPADRVFVSGQAVTIMKGELSPAI</sequence>
<keyword evidence="2" id="KW-0413">Isomerase</keyword>
<dbReference type="GO" id="GO:0005737">
    <property type="term" value="C:cytoplasm"/>
    <property type="evidence" value="ECO:0007669"/>
    <property type="project" value="TreeGrafter"/>
</dbReference>
<organism evidence="4 5">
    <name type="scientific">Leptolyngbya foveolarum</name>
    <dbReference type="NCBI Taxonomy" id="47253"/>
    <lineage>
        <taxon>Bacteria</taxon>
        <taxon>Bacillati</taxon>
        <taxon>Cyanobacteriota</taxon>
        <taxon>Cyanophyceae</taxon>
        <taxon>Leptolyngbyales</taxon>
        <taxon>Leptolyngbyaceae</taxon>
        <taxon>Leptolyngbya group</taxon>
        <taxon>Leptolyngbya</taxon>
    </lineage>
</organism>
<dbReference type="SUPFAM" id="SSF54506">
    <property type="entry name" value="Diaminopimelate epimerase-like"/>
    <property type="match status" value="1"/>
</dbReference>
<comment type="caution">
    <text evidence="4">The sequence shown here is derived from an EMBL/GenBank/DDBJ whole genome shotgun (WGS) entry which is preliminary data.</text>
</comment>
<feature type="active site" evidence="3">
    <location>
        <position position="46"/>
    </location>
</feature>
<dbReference type="NCBIfam" id="TIGR00654">
    <property type="entry name" value="PhzF_family"/>
    <property type="match status" value="1"/>
</dbReference>
<evidence type="ECO:0000256" key="2">
    <source>
        <dbReference type="ARBA" id="ARBA00023235"/>
    </source>
</evidence>
<dbReference type="PANTHER" id="PTHR13774">
    <property type="entry name" value="PHENAZINE BIOSYNTHESIS PROTEIN"/>
    <property type="match status" value="1"/>
</dbReference>
<proteinExistence type="inferred from homology"/>
<dbReference type="Pfam" id="PF02567">
    <property type="entry name" value="PhzC-PhzF"/>
    <property type="match status" value="1"/>
</dbReference>
<dbReference type="AlphaFoldDB" id="A0A2W4UN31"/>
<evidence type="ECO:0000313" key="4">
    <source>
        <dbReference type="EMBL" id="PZO22243.1"/>
    </source>
</evidence>
<dbReference type="PANTHER" id="PTHR13774:SF17">
    <property type="entry name" value="PHENAZINE BIOSYNTHESIS-LIKE DOMAIN-CONTAINING PROTEIN"/>
    <property type="match status" value="1"/>
</dbReference>
<reference evidence="5" key="1">
    <citation type="submission" date="2018-04" db="EMBL/GenBank/DDBJ databases">
        <authorList>
            <person name="Cornet L."/>
        </authorList>
    </citation>
    <scope>NUCLEOTIDE SEQUENCE [LARGE SCALE GENOMIC DNA]</scope>
</reference>
<dbReference type="Gene3D" id="3.10.310.10">
    <property type="entry name" value="Diaminopimelate Epimerase, Chain A, domain 1"/>
    <property type="match status" value="2"/>
</dbReference>
<dbReference type="EMBL" id="QBMC01000012">
    <property type="protein sequence ID" value="PZO22243.1"/>
    <property type="molecule type" value="Genomic_DNA"/>
</dbReference>
<evidence type="ECO:0000313" key="5">
    <source>
        <dbReference type="Proteomes" id="UP000249354"/>
    </source>
</evidence>
<comment type="similarity">
    <text evidence="1">Belongs to the PhzF family.</text>
</comment>
<gene>
    <name evidence="4" type="ORF">DCF25_03335</name>
</gene>
<protein>
    <submittedName>
        <fullName evidence="4">PhzF family phenazine biosynthesis protein</fullName>
    </submittedName>
</protein>
<name>A0A2W4UN31_9CYAN</name>
<dbReference type="PIRSF" id="PIRSF016184">
    <property type="entry name" value="PhzC_PhzF"/>
    <property type="match status" value="1"/>
</dbReference>
<evidence type="ECO:0000256" key="3">
    <source>
        <dbReference type="PIRSR" id="PIRSR016184-1"/>
    </source>
</evidence>
<accession>A0A2W4UN31</accession>
<dbReference type="GO" id="GO:0016853">
    <property type="term" value="F:isomerase activity"/>
    <property type="evidence" value="ECO:0007669"/>
    <property type="project" value="UniProtKB-KW"/>
</dbReference>